<dbReference type="EMBL" id="CAMGYJ010000006">
    <property type="protein sequence ID" value="CAI0429951.1"/>
    <property type="molecule type" value="Genomic_DNA"/>
</dbReference>
<reference evidence="1" key="1">
    <citation type="submission" date="2022-08" db="EMBL/GenBank/DDBJ databases">
        <authorList>
            <person name="Gutierrez-Valencia J."/>
        </authorList>
    </citation>
    <scope>NUCLEOTIDE SEQUENCE</scope>
</reference>
<sequence length="44" mass="5100">MEQSTHQLGDHMDPGETMLRMMLRLMLNIMLSLVTKRSLIRGTI</sequence>
<name>A0AAV0L6T8_9ROSI</name>
<evidence type="ECO:0000313" key="1">
    <source>
        <dbReference type="EMBL" id="CAI0429951.1"/>
    </source>
</evidence>
<dbReference type="AlphaFoldDB" id="A0AAV0L6T8"/>
<organism evidence="1 2">
    <name type="scientific">Linum tenue</name>
    <dbReference type="NCBI Taxonomy" id="586396"/>
    <lineage>
        <taxon>Eukaryota</taxon>
        <taxon>Viridiplantae</taxon>
        <taxon>Streptophyta</taxon>
        <taxon>Embryophyta</taxon>
        <taxon>Tracheophyta</taxon>
        <taxon>Spermatophyta</taxon>
        <taxon>Magnoliopsida</taxon>
        <taxon>eudicotyledons</taxon>
        <taxon>Gunneridae</taxon>
        <taxon>Pentapetalae</taxon>
        <taxon>rosids</taxon>
        <taxon>fabids</taxon>
        <taxon>Malpighiales</taxon>
        <taxon>Linaceae</taxon>
        <taxon>Linum</taxon>
    </lineage>
</organism>
<comment type="caution">
    <text evidence="1">The sequence shown here is derived from an EMBL/GenBank/DDBJ whole genome shotgun (WGS) entry which is preliminary data.</text>
</comment>
<gene>
    <name evidence="1" type="ORF">LITE_LOCUS22380</name>
</gene>
<evidence type="ECO:0000313" key="2">
    <source>
        <dbReference type="Proteomes" id="UP001154282"/>
    </source>
</evidence>
<protein>
    <submittedName>
        <fullName evidence="1">Uncharacterized protein</fullName>
    </submittedName>
</protein>
<keyword evidence="2" id="KW-1185">Reference proteome</keyword>
<accession>A0AAV0L6T8</accession>
<dbReference type="Proteomes" id="UP001154282">
    <property type="component" value="Unassembled WGS sequence"/>
</dbReference>
<proteinExistence type="predicted"/>